<evidence type="ECO:0000313" key="3">
    <source>
        <dbReference type="EMBL" id="TLP59672.1"/>
    </source>
</evidence>
<dbReference type="PANTHER" id="PTHR40763:SF5">
    <property type="entry name" value="MEMBRANE PROTEIN"/>
    <property type="match status" value="1"/>
</dbReference>
<name>A0A5R8Z1I6_9ACTN</name>
<dbReference type="AlphaFoldDB" id="A0A5R8Z1I6"/>
<organism evidence="3 4">
    <name type="scientific">Microbispora triticiradicis</name>
    <dbReference type="NCBI Taxonomy" id="2200763"/>
    <lineage>
        <taxon>Bacteria</taxon>
        <taxon>Bacillati</taxon>
        <taxon>Actinomycetota</taxon>
        <taxon>Actinomycetes</taxon>
        <taxon>Streptosporangiales</taxon>
        <taxon>Streptosporangiaceae</taxon>
        <taxon>Microbispora</taxon>
    </lineage>
</organism>
<comment type="caution">
    <text evidence="3">The sequence shown here is derived from an EMBL/GenBank/DDBJ whole genome shotgun (WGS) entry which is preliminary data.</text>
</comment>
<dbReference type="EMBL" id="VANP01000005">
    <property type="protein sequence ID" value="TLP59672.1"/>
    <property type="molecule type" value="Genomic_DNA"/>
</dbReference>
<evidence type="ECO:0000256" key="1">
    <source>
        <dbReference type="SAM" id="MobiDB-lite"/>
    </source>
</evidence>
<dbReference type="Proteomes" id="UP000309033">
    <property type="component" value="Unassembled WGS sequence"/>
</dbReference>
<evidence type="ECO:0000259" key="2">
    <source>
        <dbReference type="Pfam" id="PF08044"/>
    </source>
</evidence>
<feature type="region of interest" description="Disordered" evidence="1">
    <location>
        <begin position="42"/>
        <end position="74"/>
    </location>
</feature>
<dbReference type="InterPro" id="IPR012551">
    <property type="entry name" value="DUF1707_SHOCT-like"/>
</dbReference>
<keyword evidence="4" id="KW-1185">Reference proteome</keyword>
<dbReference type="PANTHER" id="PTHR40763">
    <property type="entry name" value="MEMBRANE PROTEIN-RELATED"/>
    <property type="match status" value="1"/>
</dbReference>
<sequence>MTMPVPPRSAWASGSSQVLAGTSRLAAARWACAQTPTYPLKLHKPRDGERTHHYSEDMSGETVPGRGELRASDKDREQVVELLRVAAGDGRLSSDELDQRIEAALTARTYGELDALTTDLPAAGRALAAGLPKEMTRIAVGSASAKRDGAWVVPQRMQVECKSGSVLLDFTGAVISSPTLEIEASVGSGSVTLVVPPDVLVDVEDVAVGSGSVQNHTRVAPGTPVRLRVHVTGRIGPGTIIVR</sequence>
<gene>
    <name evidence="3" type="ORF">FED44_15420</name>
</gene>
<feature type="compositionally biased region" description="Basic and acidic residues" evidence="1">
    <location>
        <begin position="45"/>
        <end position="56"/>
    </location>
</feature>
<proteinExistence type="predicted"/>
<accession>A0A5R8Z1I6</accession>
<protein>
    <submittedName>
        <fullName evidence="3">DUF1707 domain-containing protein</fullName>
    </submittedName>
</protein>
<dbReference type="OrthoDB" id="3428481at2"/>
<feature type="domain" description="DUF1707" evidence="2">
    <location>
        <begin position="69"/>
        <end position="121"/>
    </location>
</feature>
<evidence type="ECO:0000313" key="4">
    <source>
        <dbReference type="Proteomes" id="UP000309033"/>
    </source>
</evidence>
<reference evidence="3" key="1">
    <citation type="submission" date="2019-05" db="EMBL/GenBank/DDBJ databases">
        <title>Isolation, diversity and antifungal activity of Actinobacteria from wheat.</title>
        <authorList>
            <person name="Yu B."/>
        </authorList>
    </citation>
    <scope>NUCLEOTIDE SEQUENCE [LARGE SCALE GENOMIC DNA]</scope>
    <source>
        <strain evidence="3">NEAU-HEGS1-5</strain>
    </source>
</reference>
<dbReference type="Pfam" id="PF08044">
    <property type="entry name" value="DUF1707"/>
    <property type="match status" value="1"/>
</dbReference>